<dbReference type="PANTHER" id="PTHR34482">
    <property type="entry name" value="DNA DAMAGE-INDUCIBLE PROTEIN 1-LIKE"/>
    <property type="match status" value="1"/>
</dbReference>
<proteinExistence type="predicted"/>
<protein>
    <submittedName>
        <fullName evidence="3">Uncharacterized protein LOC105054890</fullName>
    </submittedName>
</protein>
<feature type="domain" description="Retrotransposon gag" evidence="1">
    <location>
        <begin position="20"/>
        <end position="116"/>
    </location>
</feature>
<organism evidence="2 3">
    <name type="scientific">Elaeis guineensis var. tenera</name>
    <name type="common">Oil palm</name>
    <dbReference type="NCBI Taxonomy" id="51953"/>
    <lineage>
        <taxon>Eukaryota</taxon>
        <taxon>Viridiplantae</taxon>
        <taxon>Streptophyta</taxon>
        <taxon>Embryophyta</taxon>
        <taxon>Tracheophyta</taxon>
        <taxon>Spermatophyta</taxon>
        <taxon>Magnoliopsida</taxon>
        <taxon>Liliopsida</taxon>
        <taxon>Arecaceae</taxon>
        <taxon>Arecoideae</taxon>
        <taxon>Cocoseae</taxon>
        <taxon>Elaeidinae</taxon>
        <taxon>Elaeis</taxon>
    </lineage>
</organism>
<reference evidence="3" key="1">
    <citation type="submission" date="2025-08" db="UniProtKB">
        <authorList>
            <consortium name="RefSeq"/>
        </authorList>
    </citation>
    <scope>IDENTIFICATION</scope>
</reference>
<evidence type="ECO:0000313" key="3">
    <source>
        <dbReference type="RefSeq" id="XP_010934820.1"/>
    </source>
</evidence>
<gene>
    <name evidence="3" type="primary">LOC105054890</name>
</gene>
<accession>A0A6I9RYV8</accession>
<dbReference type="RefSeq" id="XP_010934820.1">
    <property type="nucleotide sequence ID" value="XM_010936518.1"/>
</dbReference>
<dbReference type="Proteomes" id="UP000504607">
    <property type="component" value="Chromosome 12"/>
</dbReference>
<sequence>MEMERAFAVQECRDEEKIRYAAYLLQGEAYNWCQRLQYKYEQDGEILIWERFQIAFYDQYFSRSIRIQKEQEFIYLKQKGMSVTEYEAKFTELAKFAPRLVDGEQERIHKFEMGLKTEIRKQMVPYKLTTYADVIKVDEDEISVIDITMKERDVREMQIDNRILLNDEDSKN</sequence>
<dbReference type="PANTHER" id="PTHR34482:SF49">
    <property type="entry name" value="RETROTRANSPOSON GAG DOMAIN-CONTAINING PROTEIN"/>
    <property type="match status" value="1"/>
</dbReference>
<evidence type="ECO:0000313" key="2">
    <source>
        <dbReference type="Proteomes" id="UP000504607"/>
    </source>
</evidence>
<keyword evidence="2" id="KW-1185">Reference proteome</keyword>
<dbReference type="InParanoid" id="A0A6I9RYV8"/>
<dbReference type="InterPro" id="IPR005162">
    <property type="entry name" value="Retrotrans_gag_dom"/>
</dbReference>
<dbReference type="Pfam" id="PF03732">
    <property type="entry name" value="Retrotrans_gag"/>
    <property type="match status" value="1"/>
</dbReference>
<dbReference type="AlphaFoldDB" id="A0A6I9RYV8"/>
<dbReference type="OrthoDB" id="786614at2759"/>
<evidence type="ECO:0000259" key="1">
    <source>
        <dbReference type="Pfam" id="PF03732"/>
    </source>
</evidence>
<name>A0A6I9RYV8_ELAGV</name>